<dbReference type="PROSITE" id="PS01269">
    <property type="entry name" value="UPF0025"/>
    <property type="match status" value="1"/>
</dbReference>
<dbReference type="OrthoDB" id="9800565at2"/>
<keyword evidence="2 4" id="KW-0479">Metal-binding</keyword>
<dbReference type="AlphaFoldDB" id="A0A1M6IQV0"/>
<dbReference type="SUPFAM" id="SSF56300">
    <property type="entry name" value="Metallo-dependent phosphatases"/>
    <property type="match status" value="1"/>
</dbReference>
<dbReference type="NCBIfam" id="TIGR00040">
    <property type="entry name" value="yfcE"/>
    <property type="match status" value="1"/>
</dbReference>
<dbReference type="RefSeq" id="WP_149679308.1">
    <property type="nucleotide sequence ID" value="NZ_DAONMB010000029.1"/>
</dbReference>
<dbReference type="InterPro" id="IPR024654">
    <property type="entry name" value="Calcineurin-like_PHP_lpxH"/>
</dbReference>
<dbReference type="Pfam" id="PF12850">
    <property type="entry name" value="Metallophos_2"/>
    <property type="match status" value="1"/>
</dbReference>
<dbReference type="InterPro" id="IPR029052">
    <property type="entry name" value="Metallo-depent_PP-like"/>
</dbReference>
<dbReference type="InterPro" id="IPR020935">
    <property type="entry name" value="PdiEstase_YfcE_CS"/>
</dbReference>
<accession>A0A1M6IQV0</accession>
<evidence type="ECO:0000256" key="1">
    <source>
        <dbReference type="ARBA" id="ARBA00008950"/>
    </source>
</evidence>
<organism evidence="6 7">
    <name type="scientific">Thermoclostridium caenicola</name>
    <dbReference type="NCBI Taxonomy" id="659425"/>
    <lineage>
        <taxon>Bacteria</taxon>
        <taxon>Bacillati</taxon>
        <taxon>Bacillota</taxon>
        <taxon>Clostridia</taxon>
        <taxon>Eubacteriales</taxon>
        <taxon>Oscillospiraceae</taxon>
        <taxon>Thermoclostridium</taxon>
    </lineage>
</organism>
<evidence type="ECO:0000259" key="5">
    <source>
        <dbReference type="Pfam" id="PF12850"/>
    </source>
</evidence>
<dbReference type="GO" id="GO:0016787">
    <property type="term" value="F:hydrolase activity"/>
    <property type="evidence" value="ECO:0007669"/>
    <property type="project" value="UniProtKB-UniRule"/>
</dbReference>
<comment type="cofactor">
    <cofactor evidence="4">
        <name>a divalent metal cation</name>
        <dbReference type="ChEBI" id="CHEBI:60240"/>
    </cofactor>
</comment>
<dbReference type="Proteomes" id="UP000324781">
    <property type="component" value="Unassembled WGS sequence"/>
</dbReference>
<dbReference type="EC" id="3.1.4.-" evidence="4"/>
<protein>
    <recommendedName>
        <fullName evidence="4">Phosphoesterase</fullName>
        <ecNumber evidence="4">3.1.4.-</ecNumber>
    </recommendedName>
</protein>
<comment type="similarity">
    <text evidence="1 4">Belongs to the metallophosphoesterase superfamily. YfcE family.</text>
</comment>
<dbReference type="Gene3D" id="3.60.21.10">
    <property type="match status" value="1"/>
</dbReference>
<dbReference type="EMBL" id="FQZP01000046">
    <property type="protein sequence ID" value="SHJ36793.1"/>
    <property type="molecule type" value="Genomic_DNA"/>
</dbReference>
<dbReference type="InterPro" id="IPR041802">
    <property type="entry name" value="MPP_YfcE"/>
</dbReference>
<proteinExistence type="inferred from homology"/>
<sequence>MKLFIVISDSHGNMGSLKRIISQYPHIPSIIHLGDYYRDAVALKQLYPDKEYYMVPGNCDYLVSNASAELILEVEGLRVLLTHGNRYSVKSGLQRLRAKALQDRLDVVLFGHTHIPVIDKTGGCLLVNPGSAGYPRIAGPSTYALLEIGNGMAEARIMEVP</sequence>
<gene>
    <name evidence="6" type="ORF">SAMN05444373_104615</name>
</gene>
<evidence type="ECO:0000313" key="7">
    <source>
        <dbReference type="Proteomes" id="UP000324781"/>
    </source>
</evidence>
<dbReference type="GO" id="GO:0046872">
    <property type="term" value="F:metal ion binding"/>
    <property type="evidence" value="ECO:0007669"/>
    <property type="project" value="UniProtKB-KW"/>
</dbReference>
<keyword evidence="7" id="KW-1185">Reference proteome</keyword>
<evidence type="ECO:0000256" key="2">
    <source>
        <dbReference type="ARBA" id="ARBA00022723"/>
    </source>
</evidence>
<name>A0A1M6IQV0_9FIRM</name>
<reference evidence="6 7" key="1">
    <citation type="submission" date="2016-11" db="EMBL/GenBank/DDBJ databases">
        <authorList>
            <person name="Varghese N."/>
            <person name="Submissions S."/>
        </authorList>
    </citation>
    <scope>NUCLEOTIDE SEQUENCE [LARGE SCALE GENOMIC DNA]</scope>
    <source>
        <strain evidence="6 7">DSM 19027</strain>
    </source>
</reference>
<evidence type="ECO:0000256" key="3">
    <source>
        <dbReference type="ARBA" id="ARBA00022801"/>
    </source>
</evidence>
<keyword evidence="3" id="KW-0378">Hydrolase</keyword>
<dbReference type="InterPro" id="IPR000979">
    <property type="entry name" value="Phosphodiesterase_MJ0936/Vps29"/>
</dbReference>
<evidence type="ECO:0000256" key="4">
    <source>
        <dbReference type="RuleBase" id="RU362039"/>
    </source>
</evidence>
<dbReference type="CDD" id="cd00841">
    <property type="entry name" value="MPP_YfcE"/>
    <property type="match status" value="1"/>
</dbReference>
<dbReference type="PANTHER" id="PTHR11124">
    <property type="entry name" value="VACUOLAR SORTING PROTEIN VPS29"/>
    <property type="match status" value="1"/>
</dbReference>
<evidence type="ECO:0000313" key="6">
    <source>
        <dbReference type="EMBL" id="SHJ36793.1"/>
    </source>
</evidence>
<feature type="domain" description="Calcineurin-like phosphoesterase" evidence="5">
    <location>
        <begin position="4"/>
        <end position="150"/>
    </location>
</feature>